<accession>A0A2T2WQK9</accession>
<gene>
    <name evidence="3" type="ORF">C7B47_14685</name>
</gene>
<dbReference type="InterPro" id="IPR051448">
    <property type="entry name" value="CdaR-like_regulators"/>
</dbReference>
<feature type="domain" description="Purine catabolism PurC-like" evidence="1">
    <location>
        <begin position="7"/>
        <end position="124"/>
    </location>
</feature>
<evidence type="ECO:0000259" key="1">
    <source>
        <dbReference type="Pfam" id="PF07905"/>
    </source>
</evidence>
<dbReference type="EMBL" id="PXYX01000051">
    <property type="protein sequence ID" value="PSR24510.1"/>
    <property type="molecule type" value="Genomic_DNA"/>
</dbReference>
<dbReference type="Gene3D" id="1.10.10.2840">
    <property type="entry name" value="PucR C-terminal helix-turn-helix domain"/>
    <property type="match status" value="1"/>
</dbReference>
<sequence>MLTVEQCLHFDVLQKAQVIAGSHGLGRPVQFAHVIEEPDIESWIRPGLAILTTGHPFRDDSIHETWFRELNTHGAACVMVACGRYLATIPPPMIALADDYAIPVIQLPWDVPFVNITAAIHQYLVNEHVKDWTRLTQWQTQLTHAALTARSLDELMHKFSLITRGLVRIVPRSVKTTGPSFIIPQDDLSDMKLSFQMDTKTLAYSDQFMDQLGRHMATVTGLFLLRDQVHRQRQRDARSRFIAQFLRGQSSWPNIIGDDIDPGSFDLEHQYFVIVLSLDDKLTDSKISHVNERIWTAFEKIHGFLTPVPMHNTVVAVFDSHHTSETAIHAQFETVTTKIPQLIGIMSEPVDVTDIATTYQHLLRLLTHATPGSLISSRSLIYPDIVAKLPADSMKRLLEMTWNRITNADLRQTLLVWLEEAGNTAAILQRLQIHRNTLRNRLNRIQRLLGTPLTSEVAYHLRLAWDWQQLHSPRLNTQQSPR</sequence>
<evidence type="ECO:0000313" key="4">
    <source>
        <dbReference type="Proteomes" id="UP000242705"/>
    </source>
</evidence>
<evidence type="ECO:0008006" key="5">
    <source>
        <dbReference type="Google" id="ProtNLM"/>
    </source>
</evidence>
<dbReference type="Proteomes" id="UP000242705">
    <property type="component" value="Unassembled WGS sequence"/>
</dbReference>
<evidence type="ECO:0000313" key="3">
    <source>
        <dbReference type="EMBL" id="PSR24510.1"/>
    </source>
</evidence>
<comment type="caution">
    <text evidence="3">The sequence shown here is derived from an EMBL/GenBank/DDBJ whole genome shotgun (WGS) entry which is preliminary data.</text>
</comment>
<dbReference type="InterPro" id="IPR012914">
    <property type="entry name" value="PucR_dom"/>
</dbReference>
<dbReference type="InterPro" id="IPR025736">
    <property type="entry name" value="PucR_C-HTH_dom"/>
</dbReference>
<dbReference type="Pfam" id="PF07905">
    <property type="entry name" value="PucR"/>
    <property type="match status" value="1"/>
</dbReference>
<protein>
    <recommendedName>
        <fullName evidence="5">PucR family transcriptional regulator</fullName>
    </recommendedName>
</protein>
<dbReference type="Pfam" id="PF13556">
    <property type="entry name" value="HTH_30"/>
    <property type="match status" value="1"/>
</dbReference>
<feature type="domain" description="PucR C-terminal helix-turn-helix" evidence="2">
    <location>
        <begin position="410"/>
        <end position="464"/>
    </location>
</feature>
<dbReference type="InterPro" id="IPR042070">
    <property type="entry name" value="PucR_C-HTH_sf"/>
</dbReference>
<reference evidence="3 4" key="1">
    <citation type="journal article" date="2014" name="BMC Genomics">
        <title>Comparison of environmental and isolate Sulfobacillus genomes reveals diverse carbon, sulfur, nitrogen, and hydrogen metabolisms.</title>
        <authorList>
            <person name="Justice N.B."/>
            <person name="Norman A."/>
            <person name="Brown C.T."/>
            <person name="Singh A."/>
            <person name="Thomas B.C."/>
            <person name="Banfield J.F."/>
        </authorList>
    </citation>
    <scope>NUCLEOTIDE SEQUENCE [LARGE SCALE GENOMIC DNA]</scope>
    <source>
        <strain evidence="3">AMDSBA5</strain>
    </source>
</reference>
<evidence type="ECO:0000259" key="2">
    <source>
        <dbReference type="Pfam" id="PF13556"/>
    </source>
</evidence>
<proteinExistence type="predicted"/>
<dbReference type="AlphaFoldDB" id="A0A2T2WQK9"/>
<dbReference type="PANTHER" id="PTHR33744:SF1">
    <property type="entry name" value="DNA-BINDING TRANSCRIPTIONAL ACTIVATOR ADER"/>
    <property type="match status" value="1"/>
</dbReference>
<name>A0A2T2WQK9_SULTH</name>
<dbReference type="PANTHER" id="PTHR33744">
    <property type="entry name" value="CARBOHYDRATE DIACID REGULATOR"/>
    <property type="match status" value="1"/>
</dbReference>
<organism evidence="3 4">
    <name type="scientific">Sulfobacillus thermosulfidooxidans</name>
    <dbReference type="NCBI Taxonomy" id="28034"/>
    <lineage>
        <taxon>Bacteria</taxon>
        <taxon>Bacillati</taxon>
        <taxon>Bacillota</taxon>
        <taxon>Clostridia</taxon>
        <taxon>Eubacteriales</taxon>
        <taxon>Clostridiales Family XVII. Incertae Sedis</taxon>
        <taxon>Sulfobacillus</taxon>
    </lineage>
</organism>